<proteinExistence type="inferred from homology"/>
<dbReference type="OrthoDB" id="10013407at2759"/>
<comment type="cofactor">
    <cofactor evidence="1">
        <name>Zn(2+)</name>
        <dbReference type="ChEBI" id="CHEBI:29105"/>
    </cofactor>
</comment>
<keyword evidence="4 6" id="KW-0378">Hydrolase</keyword>
<keyword evidence="9" id="KW-1185">Reference proteome</keyword>
<dbReference type="GO" id="GO:0046872">
    <property type="term" value="F:metal ion binding"/>
    <property type="evidence" value="ECO:0007669"/>
    <property type="project" value="UniProtKB-KW"/>
</dbReference>
<evidence type="ECO:0000256" key="6">
    <source>
        <dbReference type="RuleBase" id="RU361240"/>
    </source>
</evidence>
<dbReference type="OMA" id="IRTRDIN"/>
<comment type="similarity">
    <text evidence="6">Belongs to the peptidase M28 family.</text>
</comment>
<evidence type="ECO:0000256" key="3">
    <source>
        <dbReference type="ARBA" id="ARBA00022723"/>
    </source>
</evidence>
<evidence type="ECO:0000256" key="2">
    <source>
        <dbReference type="ARBA" id="ARBA00022670"/>
    </source>
</evidence>
<dbReference type="HOGENOM" id="CLU_1077715_0_0_1"/>
<dbReference type="InterPro" id="IPR007484">
    <property type="entry name" value="Peptidase_M28"/>
</dbReference>
<keyword evidence="3 6" id="KW-0479">Metal-binding</keyword>
<sequence length="258" mass="27848">MFASFDVYSDLRNITSSTLIATTKSGDHNNKLVVGAHSNGVLEGPAINDVASGLVGVYEVAKGLSNYKIKNAVTFAFWTAQQASYLPGSTHFIKNLTPADNAKIRAYLNFDLKHGDGKAFGTPGPDGSTQIQNLFQRYFKAAGTSTIPKEYDGRSDHVPFFDAGIPVGGTSTGRDVQKAPEQAAIFGGTAGIYYDPCFHLPCDTVKNLNLDAWILHIKGIAEVVATYANSWDGFPKRTTSAAKKSLIRTRDINEKSYA</sequence>
<dbReference type="PANTHER" id="PTHR12147">
    <property type="entry name" value="METALLOPEPTIDASE M28 FAMILY MEMBER"/>
    <property type="match status" value="1"/>
</dbReference>
<keyword evidence="2 6" id="KW-0645">Protease</keyword>
<dbReference type="AlphaFoldDB" id="M2T3N4"/>
<dbReference type="InterPro" id="IPR045175">
    <property type="entry name" value="M28_fam"/>
</dbReference>
<protein>
    <recommendedName>
        <fullName evidence="6">Peptide hydrolase</fullName>
        <ecNumber evidence="6">3.4.-.-</ecNumber>
    </recommendedName>
</protein>
<dbReference type="Proteomes" id="UP000016936">
    <property type="component" value="Unassembled WGS sequence"/>
</dbReference>
<keyword evidence="5 6" id="KW-0862">Zinc</keyword>
<dbReference type="EMBL" id="KB445575">
    <property type="protein sequence ID" value="EMD92190.1"/>
    <property type="molecule type" value="Genomic_DNA"/>
</dbReference>
<dbReference type="eggNOG" id="KOG2195">
    <property type="taxonomic scope" value="Eukaryota"/>
</dbReference>
<accession>M2T3N4</accession>
<dbReference type="SUPFAM" id="SSF53187">
    <property type="entry name" value="Zn-dependent exopeptidases"/>
    <property type="match status" value="1"/>
</dbReference>
<dbReference type="PANTHER" id="PTHR12147:SF57">
    <property type="entry name" value="PEPTIDE HYDROLASE"/>
    <property type="match status" value="1"/>
</dbReference>
<gene>
    <name evidence="8" type="ORF">COCHEDRAFT_1155177</name>
</gene>
<reference evidence="8 9" key="1">
    <citation type="journal article" date="2012" name="PLoS Pathog.">
        <title>Diverse lifestyles and strategies of plant pathogenesis encoded in the genomes of eighteen Dothideomycetes fungi.</title>
        <authorList>
            <person name="Ohm R.A."/>
            <person name="Feau N."/>
            <person name="Henrissat B."/>
            <person name="Schoch C.L."/>
            <person name="Horwitz B.A."/>
            <person name="Barry K.W."/>
            <person name="Condon B.J."/>
            <person name="Copeland A.C."/>
            <person name="Dhillon B."/>
            <person name="Glaser F."/>
            <person name="Hesse C.N."/>
            <person name="Kosti I."/>
            <person name="LaButti K."/>
            <person name="Lindquist E.A."/>
            <person name="Lucas S."/>
            <person name="Salamov A.A."/>
            <person name="Bradshaw R.E."/>
            <person name="Ciuffetti L."/>
            <person name="Hamelin R.C."/>
            <person name="Kema G.H.J."/>
            <person name="Lawrence C."/>
            <person name="Scott J.A."/>
            <person name="Spatafora J.W."/>
            <person name="Turgeon B.G."/>
            <person name="de Wit P.J.G.M."/>
            <person name="Zhong S."/>
            <person name="Goodwin S.B."/>
            <person name="Grigoriev I.V."/>
        </authorList>
    </citation>
    <scope>NUCLEOTIDE SEQUENCE [LARGE SCALE GENOMIC DNA]</scope>
    <source>
        <strain evidence="9">C5 / ATCC 48332 / race O</strain>
    </source>
</reference>
<evidence type="ECO:0000256" key="1">
    <source>
        <dbReference type="ARBA" id="ARBA00001947"/>
    </source>
</evidence>
<feature type="domain" description="Peptidase M28" evidence="7">
    <location>
        <begin position="19"/>
        <end position="221"/>
    </location>
</feature>
<evidence type="ECO:0000313" key="8">
    <source>
        <dbReference type="EMBL" id="EMD92190.1"/>
    </source>
</evidence>
<evidence type="ECO:0000259" key="7">
    <source>
        <dbReference type="Pfam" id="PF04389"/>
    </source>
</evidence>
<dbReference type="GO" id="GO:0008235">
    <property type="term" value="F:metalloexopeptidase activity"/>
    <property type="evidence" value="ECO:0007669"/>
    <property type="project" value="InterPro"/>
</dbReference>
<dbReference type="Gene3D" id="3.40.630.10">
    <property type="entry name" value="Zn peptidases"/>
    <property type="match status" value="1"/>
</dbReference>
<evidence type="ECO:0000313" key="9">
    <source>
        <dbReference type="Proteomes" id="UP000016936"/>
    </source>
</evidence>
<name>M2T3N4_COCH5</name>
<dbReference type="Pfam" id="PF04389">
    <property type="entry name" value="Peptidase_M28"/>
    <property type="match status" value="1"/>
</dbReference>
<dbReference type="GO" id="GO:0006508">
    <property type="term" value="P:proteolysis"/>
    <property type="evidence" value="ECO:0007669"/>
    <property type="project" value="UniProtKB-KW"/>
</dbReference>
<evidence type="ECO:0000256" key="5">
    <source>
        <dbReference type="ARBA" id="ARBA00022833"/>
    </source>
</evidence>
<evidence type="ECO:0000256" key="4">
    <source>
        <dbReference type="ARBA" id="ARBA00022801"/>
    </source>
</evidence>
<organism evidence="8 9">
    <name type="scientific">Cochliobolus heterostrophus (strain C5 / ATCC 48332 / race O)</name>
    <name type="common">Southern corn leaf blight fungus</name>
    <name type="synonym">Bipolaris maydis</name>
    <dbReference type="NCBI Taxonomy" id="701091"/>
    <lineage>
        <taxon>Eukaryota</taxon>
        <taxon>Fungi</taxon>
        <taxon>Dikarya</taxon>
        <taxon>Ascomycota</taxon>
        <taxon>Pezizomycotina</taxon>
        <taxon>Dothideomycetes</taxon>
        <taxon>Pleosporomycetidae</taxon>
        <taxon>Pleosporales</taxon>
        <taxon>Pleosporineae</taxon>
        <taxon>Pleosporaceae</taxon>
        <taxon>Bipolaris</taxon>
    </lineage>
</organism>
<reference evidence="9" key="2">
    <citation type="journal article" date="2013" name="PLoS Genet.">
        <title>Comparative genome structure, secondary metabolite, and effector coding capacity across Cochliobolus pathogens.</title>
        <authorList>
            <person name="Condon B.J."/>
            <person name="Leng Y."/>
            <person name="Wu D."/>
            <person name="Bushley K.E."/>
            <person name="Ohm R.A."/>
            <person name="Otillar R."/>
            <person name="Martin J."/>
            <person name="Schackwitz W."/>
            <person name="Grimwood J."/>
            <person name="MohdZainudin N."/>
            <person name="Xue C."/>
            <person name="Wang R."/>
            <person name="Manning V.A."/>
            <person name="Dhillon B."/>
            <person name="Tu Z.J."/>
            <person name="Steffenson B.J."/>
            <person name="Salamov A."/>
            <person name="Sun H."/>
            <person name="Lowry S."/>
            <person name="LaButti K."/>
            <person name="Han J."/>
            <person name="Copeland A."/>
            <person name="Lindquist E."/>
            <person name="Barry K."/>
            <person name="Schmutz J."/>
            <person name="Baker S.E."/>
            <person name="Ciuffetti L.M."/>
            <person name="Grigoriev I.V."/>
            <person name="Zhong S."/>
            <person name="Turgeon B.G."/>
        </authorList>
    </citation>
    <scope>NUCLEOTIDE SEQUENCE [LARGE SCALE GENOMIC DNA]</scope>
    <source>
        <strain evidence="9">C5 / ATCC 48332 / race O</strain>
    </source>
</reference>
<dbReference type="EC" id="3.4.-.-" evidence="6"/>